<sequence>MNYFGHIARRNPDNLKKLVVVGQVNGKRPRSRSPTLWLDAVNKMTGLIVPQAIKTAEDRGAWRRVVHQVNACTRLDTTFSNEEID</sequence>
<organism evidence="1">
    <name type="scientific">Spodoptera frugiperda</name>
    <name type="common">Fall armyworm</name>
    <dbReference type="NCBI Taxonomy" id="7108"/>
    <lineage>
        <taxon>Eukaryota</taxon>
        <taxon>Metazoa</taxon>
        <taxon>Ecdysozoa</taxon>
        <taxon>Arthropoda</taxon>
        <taxon>Hexapoda</taxon>
        <taxon>Insecta</taxon>
        <taxon>Pterygota</taxon>
        <taxon>Neoptera</taxon>
        <taxon>Endopterygota</taxon>
        <taxon>Lepidoptera</taxon>
        <taxon>Glossata</taxon>
        <taxon>Ditrysia</taxon>
        <taxon>Noctuoidea</taxon>
        <taxon>Noctuidae</taxon>
        <taxon>Amphipyrinae</taxon>
        <taxon>Spodoptera</taxon>
    </lineage>
</organism>
<evidence type="ECO:0000313" key="1">
    <source>
        <dbReference type="EMBL" id="SOQ34496.1"/>
    </source>
</evidence>
<protein>
    <submittedName>
        <fullName evidence="1">SFRICE_001441</fullName>
    </submittedName>
</protein>
<dbReference type="EMBL" id="ODYU01000171">
    <property type="protein sequence ID" value="SOQ34496.1"/>
    <property type="molecule type" value="Genomic_DNA"/>
</dbReference>
<accession>A0A2H1V166</accession>
<dbReference type="AlphaFoldDB" id="A0A2H1V166"/>
<gene>
    <name evidence="1" type="ORF">SFRICE_001441</name>
</gene>
<reference evidence="1" key="1">
    <citation type="submission" date="2016-07" db="EMBL/GenBank/DDBJ databases">
        <authorList>
            <person name="Bretaudeau A."/>
        </authorList>
    </citation>
    <scope>NUCLEOTIDE SEQUENCE</scope>
    <source>
        <strain evidence="1">Rice</strain>
        <tissue evidence="1">Whole body</tissue>
    </source>
</reference>
<proteinExistence type="predicted"/>
<name>A0A2H1V166_SPOFR</name>